<evidence type="ECO:0000313" key="13">
    <source>
        <dbReference type="Proteomes" id="UP000199696"/>
    </source>
</evidence>
<dbReference type="InterPro" id="IPR003594">
    <property type="entry name" value="HATPase_dom"/>
</dbReference>
<evidence type="ECO:0000256" key="1">
    <source>
        <dbReference type="ARBA" id="ARBA00000085"/>
    </source>
</evidence>
<keyword evidence="7" id="KW-0067">ATP-binding</keyword>
<dbReference type="InterPro" id="IPR011712">
    <property type="entry name" value="Sig_transdc_His_kin_sub3_dim/P"/>
</dbReference>
<dbReference type="Gene3D" id="3.30.565.10">
    <property type="entry name" value="Histidine kinase-like ATPase, C-terminal domain"/>
    <property type="match status" value="1"/>
</dbReference>
<dbReference type="CDD" id="cd16917">
    <property type="entry name" value="HATPase_UhpB-NarQ-NarX-like"/>
    <property type="match status" value="1"/>
</dbReference>
<dbReference type="Pfam" id="PF23539">
    <property type="entry name" value="DUF7134"/>
    <property type="match status" value="1"/>
</dbReference>
<keyword evidence="5" id="KW-0547">Nucleotide-binding</keyword>
<dbReference type="EC" id="2.7.13.3" evidence="2"/>
<dbReference type="GO" id="GO:0005524">
    <property type="term" value="F:ATP binding"/>
    <property type="evidence" value="ECO:0007669"/>
    <property type="project" value="UniProtKB-KW"/>
</dbReference>
<keyword evidence="8" id="KW-0902">Two-component regulatory system</keyword>
<evidence type="ECO:0000256" key="3">
    <source>
        <dbReference type="ARBA" id="ARBA00022553"/>
    </source>
</evidence>
<feature type="domain" description="Signal transduction histidine kinase subgroup 3 dimerisation and phosphoacceptor" evidence="10">
    <location>
        <begin position="164"/>
        <end position="226"/>
    </location>
</feature>
<dbReference type="STRING" id="227316.GA0070604_4265"/>
<evidence type="ECO:0000256" key="7">
    <source>
        <dbReference type="ARBA" id="ARBA00022840"/>
    </source>
</evidence>
<sequence length="374" mass="39042">MLGDVALMVAVLLAQLAPFVSNRPAPGHDGWEPAMFLPILLSTVPVVWRRKAPFAVLIATEAGAGLYAFFPQGAPQPIWYGALLALFTLAAQAPWWQRITALVFIGWGAVLLTGALDTAARGVLLWVTVYALGRAWAARGAQTAALKERARHLERARELEAALERARIAREMHDVLGHGMSVMIAQAEAGPVFVGRDDARVTASFDAIAGAGREAMAQLRRVLGVLGDGRNELVPAPTLAGLPDLTNSVERPGFIAVHLAEAGEPRKLPADVEAAAYRIVQEGLTNVLKHARPDHGAVRVDVALAWTGDGLTVRVTDDGVGARGDGAGTGADGAGRGLTGIAERAAACGGQARWGAGAGGKGFRVEASLPAAVR</sequence>
<accession>A0A1C6V1V5</accession>
<keyword evidence="3" id="KW-0597">Phosphoprotein</keyword>
<evidence type="ECO:0000256" key="2">
    <source>
        <dbReference type="ARBA" id="ARBA00012438"/>
    </source>
</evidence>
<dbReference type="PANTHER" id="PTHR24421">
    <property type="entry name" value="NITRATE/NITRITE SENSOR PROTEIN NARX-RELATED"/>
    <property type="match status" value="1"/>
</dbReference>
<dbReference type="PANTHER" id="PTHR24421:SF10">
    <property type="entry name" value="NITRATE_NITRITE SENSOR PROTEIN NARQ"/>
    <property type="match status" value="1"/>
</dbReference>
<dbReference type="Pfam" id="PF02518">
    <property type="entry name" value="HATPase_c"/>
    <property type="match status" value="1"/>
</dbReference>
<dbReference type="InterPro" id="IPR055558">
    <property type="entry name" value="DUF7134"/>
</dbReference>
<keyword evidence="6 12" id="KW-0418">Kinase</keyword>
<dbReference type="GO" id="GO:0046983">
    <property type="term" value="F:protein dimerization activity"/>
    <property type="evidence" value="ECO:0007669"/>
    <property type="project" value="InterPro"/>
</dbReference>
<gene>
    <name evidence="12" type="ORF">GA0070604_4265</name>
</gene>
<feature type="domain" description="Histidine kinase/HSP90-like ATPase" evidence="9">
    <location>
        <begin position="273"/>
        <end position="371"/>
    </location>
</feature>
<keyword evidence="13" id="KW-1185">Reference proteome</keyword>
<dbReference type="InterPro" id="IPR036890">
    <property type="entry name" value="HATPase_C_sf"/>
</dbReference>
<feature type="domain" description="DUF7134" evidence="11">
    <location>
        <begin position="5"/>
        <end position="130"/>
    </location>
</feature>
<name>A0A1C6V1V5_9ACTN</name>
<dbReference type="Pfam" id="PF07730">
    <property type="entry name" value="HisKA_3"/>
    <property type="match status" value="1"/>
</dbReference>
<evidence type="ECO:0000259" key="11">
    <source>
        <dbReference type="Pfam" id="PF23539"/>
    </source>
</evidence>
<dbReference type="EMBL" id="FMHY01000002">
    <property type="protein sequence ID" value="SCL60296.1"/>
    <property type="molecule type" value="Genomic_DNA"/>
</dbReference>
<protein>
    <recommendedName>
        <fullName evidence="2">histidine kinase</fullName>
        <ecNumber evidence="2">2.7.13.3</ecNumber>
    </recommendedName>
</protein>
<dbReference type="Proteomes" id="UP000199696">
    <property type="component" value="Unassembled WGS sequence"/>
</dbReference>
<dbReference type="AlphaFoldDB" id="A0A1C6V1V5"/>
<organism evidence="12 13">
    <name type="scientific">Micromonospora eburnea</name>
    <dbReference type="NCBI Taxonomy" id="227316"/>
    <lineage>
        <taxon>Bacteria</taxon>
        <taxon>Bacillati</taxon>
        <taxon>Actinomycetota</taxon>
        <taxon>Actinomycetes</taxon>
        <taxon>Micromonosporales</taxon>
        <taxon>Micromonosporaceae</taxon>
        <taxon>Micromonospora</taxon>
    </lineage>
</organism>
<dbReference type="GO" id="GO:0016020">
    <property type="term" value="C:membrane"/>
    <property type="evidence" value="ECO:0007669"/>
    <property type="project" value="InterPro"/>
</dbReference>
<evidence type="ECO:0000256" key="5">
    <source>
        <dbReference type="ARBA" id="ARBA00022741"/>
    </source>
</evidence>
<dbReference type="SUPFAM" id="SSF55874">
    <property type="entry name" value="ATPase domain of HSP90 chaperone/DNA topoisomerase II/histidine kinase"/>
    <property type="match status" value="1"/>
</dbReference>
<dbReference type="GO" id="GO:0000155">
    <property type="term" value="F:phosphorelay sensor kinase activity"/>
    <property type="evidence" value="ECO:0007669"/>
    <property type="project" value="InterPro"/>
</dbReference>
<evidence type="ECO:0000259" key="10">
    <source>
        <dbReference type="Pfam" id="PF07730"/>
    </source>
</evidence>
<comment type="catalytic activity">
    <reaction evidence="1">
        <text>ATP + protein L-histidine = ADP + protein N-phospho-L-histidine.</text>
        <dbReference type="EC" id="2.7.13.3"/>
    </reaction>
</comment>
<dbReference type="InterPro" id="IPR050482">
    <property type="entry name" value="Sensor_HK_TwoCompSys"/>
</dbReference>
<proteinExistence type="predicted"/>
<evidence type="ECO:0000259" key="9">
    <source>
        <dbReference type="Pfam" id="PF02518"/>
    </source>
</evidence>
<reference evidence="13" key="1">
    <citation type="submission" date="2016-06" db="EMBL/GenBank/DDBJ databases">
        <authorList>
            <person name="Varghese N."/>
            <person name="Submissions Spin"/>
        </authorList>
    </citation>
    <scope>NUCLEOTIDE SEQUENCE [LARGE SCALE GENOMIC DNA]</scope>
    <source>
        <strain evidence="13">DSM 44814</strain>
    </source>
</reference>
<evidence type="ECO:0000256" key="6">
    <source>
        <dbReference type="ARBA" id="ARBA00022777"/>
    </source>
</evidence>
<evidence type="ECO:0000256" key="8">
    <source>
        <dbReference type="ARBA" id="ARBA00023012"/>
    </source>
</evidence>
<dbReference type="Gene3D" id="1.20.5.1930">
    <property type="match status" value="1"/>
</dbReference>
<keyword evidence="4" id="KW-0808">Transferase</keyword>
<evidence type="ECO:0000256" key="4">
    <source>
        <dbReference type="ARBA" id="ARBA00022679"/>
    </source>
</evidence>
<evidence type="ECO:0000313" key="12">
    <source>
        <dbReference type="EMBL" id="SCL60296.1"/>
    </source>
</evidence>